<protein>
    <submittedName>
        <fullName evidence="1">Uncharacterized protein</fullName>
    </submittedName>
</protein>
<reference evidence="1 2" key="1">
    <citation type="journal article" date="2021" name="Hortic Res">
        <title>High-quality reference genome and annotation aids understanding of berry development for evergreen blueberry (Vaccinium darrowii).</title>
        <authorList>
            <person name="Yu J."/>
            <person name="Hulse-Kemp A.M."/>
            <person name="Babiker E."/>
            <person name="Staton M."/>
        </authorList>
    </citation>
    <scope>NUCLEOTIDE SEQUENCE [LARGE SCALE GENOMIC DNA]</scope>
    <source>
        <strain evidence="2">cv. NJ 8807/NJ 8810</strain>
        <tissue evidence="1">Young leaf</tissue>
    </source>
</reference>
<name>A0ACB7XLA0_9ERIC</name>
<proteinExistence type="predicted"/>
<evidence type="ECO:0000313" key="1">
    <source>
        <dbReference type="EMBL" id="KAH7841511.1"/>
    </source>
</evidence>
<dbReference type="EMBL" id="CM037160">
    <property type="protein sequence ID" value="KAH7841511.1"/>
    <property type="molecule type" value="Genomic_DNA"/>
</dbReference>
<evidence type="ECO:0000313" key="2">
    <source>
        <dbReference type="Proteomes" id="UP000828048"/>
    </source>
</evidence>
<accession>A0ACB7XLA0</accession>
<comment type="caution">
    <text evidence="1">The sequence shown here is derived from an EMBL/GenBank/DDBJ whole genome shotgun (WGS) entry which is preliminary data.</text>
</comment>
<gene>
    <name evidence="1" type="ORF">Vadar_030867</name>
</gene>
<sequence length="579" mass="64929">MRDDNTPCCEPKFWLYLFICLVLVSFAGLTSGLALGLLSFTQVDLEVLVKAGLPQDQKNAAKILPIVKNEYLLLCTLLVGKTLAMETLPIFLDSILPFWAAILVSVTLVLAFAEIIPQAVCSRYGLSFGAKFCVLVRCLLVIFLPVSYPFSKLLDWLLGKGHSPLLRRAELKTLVDFHGNEAGKGGELSHHETTIINGALDMTQKTAKDSMTPISQTFSLDINSKLDMHTMRLIMSKGHSRIPIYSGSPQNIIGLVLVKNLIFCRPEDETPIKNMTIRRIPRVDDNWPLYDILNQFQKGPTHMAVVVRRSVGVSSRDAEQNMDTKSYLKAKQTGRKGIHSPFGKKEHIRYSTDASSSLYSTDNEIESPALESIMEHGHMRWQLKKWNQGEECISCEDLESLPDNSDEEVIGIITMEDVMEELLQEEILDETDEYVDIHNRIKIDLLPSRRSSSRSPGAASATGIHWRTPEPSPLSSYTPILRSPLSPYIQPPLVRPTLYASPGKFIPNSPSGYMLPVLSSPSSHRVMIHAPSTAIHSHYFCFEHAIHIPFGQVIQYSPIQLVKQVSRKPYERLRQPSRA</sequence>
<organism evidence="1 2">
    <name type="scientific">Vaccinium darrowii</name>
    <dbReference type="NCBI Taxonomy" id="229202"/>
    <lineage>
        <taxon>Eukaryota</taxon>
        <taxon>Viridiplantae</taxon>
        <taxon>Streptophyta</taxon>
        <taxon>Embryophyta</taxon>
        <taxon>Tracheophyta</taxon>
        <taxon>Spermatophyta</taxon>
        <taxon>Magnoliopsida</taxon>
        <taxon>eudicotyledons</taxon>
        <taxon>Gunneridae</taxon>
        <taxon>Pentapetalae</taxon>
        <taxon>asterids</taxon>
        <taxon>Ericales</taxon>
        <taxon>Ericaceae</taxon>
        <taxon>Vaccinioideae</taxon>
        <taxon>Vaccinieae</taxon>
        <taxon>Vaccinium</taxon>
    </lineage>
</organism>
<keyword evidence="2" id="KW-1185">Reference proteome</keyword>
<dbReference type="Proteomes" id="UP000828048">
    <property type="component" value="Chromosome 10"/>
</dbReference>